<dbReference type="GO" id="GO:0006417">
    <property type="term" value="P:regulation of translation"/>
    <property type="evidence" value="ECO:0007669"/>
    <property type="project" value="TreeGrafter"/>
</dbReference>
<reference evidence="3 4" key="1">
    <citation type="submission" date="2018-03" db="EMBL/GenBank/DDBJ databases">
        <title>Mesoflavibacter sp. HG37 and Mesoflavibacter sp. HG96 sp.nov., two marine bacteria isolated from seawater of Western Pacific Ocean.</title>
        <authorList>
            <person name="Cheng H."/>
            <person name="Wu Y.-H."/>
            <person name="Guo L.-L."/>
            <person name="Xu X.-W."/>
        </authorList>
    </citation>
    <scope>NUCLEOTIDE SEQUENCE [LARGE SCALE GENOMIC DNA]</scope>
    <source>
        <strain evidence="3 4">KCTC 42117</strain>
    </source>
</reference>
<proteinExistence type="predicted"/>
<dbReference type="OrthoDB" id="1420916at2"/>
<feature type="domain" description="Anti-sigma K factor RskA C-terminal" evidence="2">
    <location>
        <begin position="99"/>
        <end position="252"/>
    </location>
</feature>
<dbReference type="AlphaFoldDB" id="A0A2T1NM72"/>
<comment type="caution">
    <text evidence="3">The sequence shown here is derived from an EMBL/GenBank/DDBJ whole genome shotgun (WGS) entry which is preliminary data.</text>
</comment>
<evidence type="ECO:0000313" key="4">
    <source>
        <dbReference type="Proteomes" id="UP000238430"/>
    </source>
</evidence>
<name>A0A2T1NM72_9FLAO</name>
<keyword evidence="1" id="KW-1133">Transmembrane helix</keyword>
<dbReference type="Pfam" id="PF10099">
    <property type="entry name" value="RskA_C"/>
    <property type="match status" value="1"/>
</dbReference>
<protein>
    <submittedName>
        <fullName evidence="3">RNA polymerase subunit sigma-70</fullName>
    </submittedName>
</protein>
<evidence type="ECO:0000259" key="2">
    <source>
        <dbReference type="Pfam" id="PF10099"/>
    </source>
</evidence>
<dbReference type="GO" id="GO:0005886">
    <property type="term" value="C:plasma membrane"/>
    <property type="evidence" value="ECO:0007669"/>
    <property type="project" value="InterPro"/>
</dbReference>
<dbReference type="GO" id="GO:0016989">
    <property type="term" value="F:sigma factor antagonist activity"/>
    <property type="evidence" value="ECO:0007669"/>
    <property type="project" value="TreeGrafter"/>
</dbReference>
<evidence type="ECO:0000256" key="1">
    <source>
        <dbReference type="SAM" id="Phobius"/>
    </source>
</evidence>
<dbReference type="RefSeq" id="WP_106676687.1">
    <property type="nucleotide sequence ID" value="NZ_JACHWV010000006.1"/>
</dbReference>
<dbReference type="InterPro" id="IPR018764">
    <property type="entry name" value="RskA_C"/>
</dbReference>
<dbReference type="InterPro" id="IPR051474">
    <property type="entry name" value="Anti-sigma-K/W_factor"/>
</dbReference>
<evidence type="ECO:0000313" key="3">
    <source>
        <dbReference type="EMBL" id="PSG93971.1"/>
    </source>
</evidence>
<accession>A0A2T1NM72</accession>
<keyword evidence="1" id="KW-0472">Membrane</keyword>
<dbReference type="EMBL" id="PXOT01000014">
    <property type="protein sequence ID" value="PSG93971.1"/>
    <property type="molecule type" value="Genomic_DNA"/>
</dbReference>
<dbReference type="PANTHER" id="PTHR37461">
    <property type="entry name" value="ANTI-SIGMA-K FACTOR RSKA"/>
    <property type="match status" value="1"/>
</dbReference>
<gene>
    <name evidence="3" type="ORF">C7H61_01995</name>
</gene>
<dbReference type="Proteomes" id="UP000238430">
    <property type="component" value="Unassembled WGS sequence"/>
</dbReference>
<keyword evidence="4" id="KW-1185">Reference proteome</keyword>
<feature type="transmembrane region" description="Helical" evidence="1">
    <location>
        <begin position="95"/>
        <end position="118"/>
    </location>
</feature>
<organism evidence="3 4">
    <name type="scientific">Mesoflavibacter zeaxanthinifaciens subsp. sabulilitoris</name>
    <dbReference type="NCBI Taxonomy" id="1520893"/>
    <lineage>
        <taxon>Bacteria</taxon>
        <taxon>Pseudomonadati</taxon>
        <taxon>Bacteroidota</taxon>
        <taxon>Flavobacteriia</taxon>
        <taxon>Flavobacteriales</taxon>
        <taxon>Flavobacteriaceae</taxon>
        <taxon>Mesoflavibacter</taxon>
    </lineage>
</organism>
<sequence length="269" mass="30122">MNVNEQITTFLKSNLLDKYLIGQTTASETEEVEHYINTYPEVKKVYEKLQDKLELSAQINAVKAPKNALDNILNALEEDTPVIPIQPTHKPKRKWFSLAIAASVAALLFAGSSAYLFVQNSNLSNENQVIVDEIFDLRSDIAKNNSRLTDILEQFKQLNNPETEKYVLKGNRSAKDLKTVAYINPKEKKSMIDVVSLPQLPDDQVYQIWADIQGKMVSLGILTEADRKLQEIPYTEDALGLSISVEPKGGSLERSSDTPVAEISLKLND</sequence>
<dbReference type="PANTHER" id="PTHR37461:SF1">
    <property type="entry name" value="ANTI-SIGMA-K FACTOR RSKA"/>
    <property type="match status" value="1"/>
</dbReference>
<keyword evidence="1" id="KW-0812">Transmembrane</keyword>